<evidence type="ECO:0000313" key="2">
    <source>
        <dbReference type="Proteomes" id="UP001596072"/>
    </source>
</evidence>
<dbReference type="Proteomes" id="UP001596072">
    <property type="component" value="Unassembled WGS sequence"/>
</dbReference>
<accession>A0ABW0ZB63</accession>
<evidence type="ECO:0000313" key="1">
    <source>
        <dbReference type="EMBL" id="MFC5727282.1"/>
    </source>
</evidence>
<organism evidence="1 2">
    <name type="scientific">Nocardioides vastitatis</name>
    <dbReference type="NCBI Taxonomy" id="2568655"/>
    <lineage>
        <taxon>Bacteria</taxon>
        <taxon>Bacillati</taxon>
        <taxon>Actinomycetota</taxon>
        <taxon>Actinomycetes</taxon>
        <taxon>Propionibacteriales</taxon>
        <taxon>Nocardioidaceae</taxon>
        <taxon>Nocardioides</taxon>
    </lineage>
</organism>
<reference evidence="2" key="1">
    <citation type="journal article" date="2019" name="Int. J. Syst. Evol. Microbiol.">
        <title>The Global Catalogue of Microorganisms (GCM) 10K type strain sequencing project: providing services to taxonomists for standard genome sequencing and annotation.</title>
        <authorList>
            <consortium name="The Broad Institute Genomics Platform"/>
            <consortium name="The Broad Institute Genome Sequencing Center for Infectious Disease"/>
            <person name="Wu L."/>
            <person name="Ma J."/>
        </authorList>
    </citation>
    <scope>NUCLEOTIDE SEQUENCE [LARGE SCALE GENOMIC DNA]</scope>
    <source>
        <strain evidence="2">YIM 94188</strain>
    </source>
</reference>
<proteinExistence type="predicted"/>
<dbReference type="RefSeq" id="WP_240769758.1">
    <property type="nucleotide sequence ID" value="NZ_JBHSNS010000001.1"/>
</dbReference>
<comment type="caution">
    <text evidence="1">The sequence shown here is derived from an EMBL/GenBank/DDBJ whole genome shotgun (WGS) entry which is preliminary data.</text>
</comment>
<gene>
    <name evidence="1" type="ORF">ACFPQB_00015</name>
</gene>
<name>A0ABW0ZB63_9ACTN</name>
<keyword evidence="2" id="KW-1185">Reference proteome</keyword>
<dbReference type="EMBL" id="JBHSNS010000001">
    <property type="protein sequence ID" value="MFC5727282.1"/>
    <property type="molecule type" value="Genomic_DNA"/>
</dbReference>
<sequence>MLLGGQRPTLAPERELAAKSQAWLDLGCVGMVEIVLRVRLVSGDQIDVMYEHDAVDENEVIQRVVDTLAGESGVLRTQHGDRLMLLFGRGVAAVEVAPRGAVL</sequence>
<protein>
    <submittedName>
        <fullName evidence="1">Uncharacterized protein</fullName>
    </submittedName>
</protein>